<proteinExistence type="predicted"/>
<keyword evidence="4 5" id="KW-0472">Membrane</keyword>
<evidence type="ECO:0000256" key="6">
    <source>
        <dbReference type="SAM" id="SignalP"/>
    </source>
</evidence>
<dbReference type="GO" id="GO:0005886">
    <property type="term" value="C:plasma membrane"/>
    <property type="evidence" value="ECO:0007669"/>
    <property type="project" value="TreeGrafter"/>
</dbReference>
<dbReference type="HOGENOM" id="CLU_008455_8_0_1"/>
<dbReference type="AlphaFoldDB" id="A0A0C9UPU4"/>
<dbReference type="PANTHER" id="PTHR23502">
    <property type="entry name" value="MAJOR FACILITATOR SUPERFAMILY"/>
    <property type="match status" value="1"/>
</dbReference>
<comment type="subcellular location">
    <subcellularLocation>
        <location evidence="1">Membrane</location>
        <topology evidence="1">Multi-pass membrane protein</topology>
    </subcellularLocation>
</comment>
<keyword evidence="8" id="KW-1185">Reference proteome</keyword>
<dbReference type="GO" id="GO:0022857">
    <property type="term" value="F:transmembrane transporter activity"/>
    <property type="evidence" value="ECO:0007669"/>
    <property type="project" value="TreeGrafter"/>
</dbReference>
<evidence type="ECO:0000256" key="2">
    <source>
        <dbReference type="ARBA" id="ARBA00022692"/>
    </source>
</evidence>
<accession>A0A0C9UPU4</accession>
<organism evidence="7 8">
    <name type="scientific">Sphaerobolus stellatus (strain SS14)</name>
    <dbReference type="NCBI Taxonomy" id="990650"/>
    <lineage>
        <taxon>Eukaryota</taxon>
        <taxon>Fungi</taxon>
        <taxon>Dikarya</taxon>
        <taxon>Basidiomycota</taxon>
        <taxon>Agaricomycotina</taxon>
        <taxon>Agaricomycetes</taxon>
        <taxon>Phallomycetidae</taxon>
        <taxon>Geastrales</taxon>
        <taxon>Sphaerobolaceae</taxon>
        <taxon>Sphaerobolus</taxon>
    </lineage>
</organism>
<dbReference type="SUPFAM" id="SSF103473">
    <property type="entry name" value="MFS general substrate transporter"/>
    <property type="match status" value="1"/>
</dbReference>
<name>A0A0C9UPU4_SPHS4</name>
<dbReference type="Proteomes" id="UP000054279">
    <property type="component" value="Unassembled WGS sequence"/>
</dbReference>
<dbReference type="PANTHER" id="PTHR23502:SF64">
    <property type="entry name" value="TRANSPORTER, PUTATIVE (AFU_ORTHOLOGUE AFUA_3G11760)-RELATED"/>
    <property type="match status" value="1"/>
</dbReference>
<feature type="transmembrane region" description="Helical" evidence="5">
    <location>
        <begin position="89"/>
        <end position="113"/>
    </location>
</feature>
<evidence type="ECO:0000256" key="5">
    <source>
        <dbReference type="SAM" id="Phobius"/>
    </source>
</evidence>
<feature type="signal peptide" evidence="6">
    <location>
        <begin position="1"/>
        <end position="16"/>
    </location>
</feature>
<keyword evidence="6" id="KW-0732">Signal</keyword>
<feature type="transmembrane region" description="Helical" evidence="5">
    <location>
        <begin position="208"/>
        <end position="234"/>
    </location>
</feature>
<evidence type="ECO:0000256" key="3">
    <source>
        <dbReference type="ARBA" id="ARBA00022989"/>
    </source>
</evidence>
<dbReference type="EMBL" id="KN837335">
    <property type="protein sequence ID" value="KIJ27471.1"/>
    <property type="molecule type" value="Genomic_DNA"/>
</dbReference>
<evidence type="ECO:0000313" key="8">
    <source>
        <dbReference type="Proteomes" id="UP000054279"/>
    </source>
</evidence>
<dbReference type="InterPro" id="IPR036259">
    <property type="entry name" value="MFS_trans_sf"/>
</dbReference>
<feature type="transmembrane region" description="Helical" evidence="5">
    <location>
        <begin position="134"/>
        <end position="157"/>
    </location>
</feature>
<dbReference type="Gene3D" id="1.20.1250.20">
    <property type="entry name" value="MFS general substrate transporter like domains"/>
    <property type="match status" value="1"/>
</dbReference>
<sequence length="254" mass="27008">MCLGSLIVSLSTSVVQLTIGRALQASAASCFISAGVNSISDIYKLEERGTAIGAYYTAIATACAFMTDYVMLIPLSYTIGPHYGLTSLALIRACFLPSGLGSTLGSPIVGRISDKIIISKRKQRGGKWLPEDRLLATLPGAMFLVPLSVLILLVWNFNQLVMVIGPSGTYAVDILQTQTAEVIVVISGIRHFFAAQASAFALPLIESIGVVATCALAASVAWFGFVLLFITIIYGTRLRKWVDLGYTTTADGTS</sequence>
<dbReference type="OrthoDB" id="3066029at2759"/>
<evidence type="ECO:0008006" key="9">
    <source>
        <dbReference type="Google" id="ProtNLM"/>
    </source>
</evidence>
<feature type="transmembrane region" description="Helical" evidence="5">
    <location>
        <begin position="55"/>
        <end position="77"/>
    </location>
</feature>
<keyword evidence="3 5" id="KW-1133">Transmembrane helix</keyword>
<feature type="chain" id="PRO_5002204295" description="Major facilitator superfamily (MFS) profile domain-containing protein" evidence="6">
    <location>
        <begin position="17"/>
        <end position="254"/>
    </location>
</feature>
<gene>
    <name evidence="7" type="ORF">M422DRAFT_271385</name>
</gene>
<evidence type="ECO:0000313" key="7">
    <source>
        <dbReference type="EMBL" id="KIJ27471.1"/>
    </source>
</evidence>
<reference evidence="7 8" key="1">
    <citation type="submission" date="2014-06" db="EMBL/GenBank/DDBJ databases">
        <title>Evolutionary Origins and Diversification of the Mycorrhizal Mutualists.</title>
        <authorList>
            <consortium name="DOE Joint Genome Institute"/>
            <consortium name="Mycorrhizal Genomics Consortium"/>
            <person name="Kohler A."/>
            <person name="Kuo A."/>
            <person name="Nagy L.G."/>
            <person name="Floudas D."/>
            <person name="Copeland A."/>
            <person name="Barry K.W."/>
            <person name="Cichocki N."/>
            <person name="Veneault-Fourrey C."/>
            <person name="LaButti K."/>
            <person name="Lindquist E.A."/>
            <person name="Lipzen A."/>
            <person name="Lundell T."/>
            <person name="Morin E."/>
            <person name="Murat C."/>
            <person name="Riley R."/>
            <person name="Ohm R."/>
            <person name="Sun H."/>
            <person name="Tunlid A."/>
            <person name="Henrissat B."/>
            <person name="Grigoriev I.V."/>
            <person name="Hibbett D.S."/>
            <person name="Martin F."/>
        </authorList>
    </citation>
    <scope>NUCLEOTIDE SEQUENCE [LARGE SCALE GENOMIC DNA]</scope>
    <source>
        <strain evidence="7 8">SS14</strain>
    </source>
</reference>
<evidence type="ECO:0000256" key="1">
    <source>
        <dbReference type="ARBA" id="ARBA00004141"/>
    </source>
</evidence>
<keyword evidence="2 5" id="KW-0812">Transmembrane</keyword>
<evidence type="ECO:0000256" key="4">
    <source>
        <dbReference type="ARBA" id="ARBA00023136"/>
    </source>
</evidence>
<protein>
    <recommendedName>
        <fullName evidence="9">Major facilitator superfamily (MFS) profile domain-containing protein</fullName>
    </recommendedName>
</protein>